<feature type="transmembrane region" description="Helical" evidence="1">
    <location>
        <begin position="358"/>
        <end position="381"/>
    </location>
</feature>
<evidence type="ECO:0000313" key="3">
    <source>
        <dbReference type="Proteomes" id="UP000632858"/>
    </source>
</evidence>
<evidence type="ECO:0000256" key="1">
    <source>
        <dbReference type="SAM" id="Phobius"/>
    </source>
</evidence>
<feature type="transmembrane region" description="Helical" evidence="1">
    <location>
        <begin position="94"/>
        <end position="116"/>
    </location>
</feature>
<reference evidence="2" key="1">
    <citation type="journal article" date="2014" name="Int. J. Syst. Evol. Microbiol.">
        <title>Complete genome sequence of Corynebacterium casei LMG S-19264T (=DSM 44701T), isolated from a smear-ripened cheese.</title>
        <authorList>
            <consortium name="US DOE Joint Genome Institute (JGI-PGF)"/>
            <person name="Walter F."/>
            <person name="Albersmeier A."/>
            <person name="Kalinowski J."/>
            <person name="Ruckert C."/>
        </authorList>
    </citation>
    <scope>NUCLEOTIDE SEQUENCE</scope>
    <source>
        <strain evidence="2">CGMCC 1.12726</strain>
    </source>
</reference>
<feature type="transmembrane region" description="Helical" evidence="1">
    <location>
        <begin position="34"/>
        <end position="53"/>
    </location>
</feature>
<feature type="transmembrane region" description="Helical" evidence="1">
    <location>
        <begin position="298"/>
        <end position="320"/>
    </location>
</feature>
<keyword evidence="3" id="KW-1185">Reference proteome</keyword>
<feature type="transmembrane region" description="Helical" evidence="1">
    <location>
        <begin position="327"/>
        <end position="352"/>
    </location>
</feature>
<dbReference type="Pfam" id="PF05684">
    <property type="entry name" value="DUF819"/>
    <property type="match status" value="1"/>
</dbReference>
<reference evidence="2" key="2">
    <citation type="submission" date="2020-09" db="EMBL/GenBank/DDBJ databases">
        <authorList>
            <person name="Sun Q."/>
            <person name="Zhou Y."/>
        </authorList>
    </citation>
    <scope>NUCLEOTIDE SEQUENCE</scope>
    <source>
        <strain evidence="2">CGMCC 1.12726</strain>
    </source>
</reference>
<keyword evidence="1" id="KW-1133">Transmembrane helix</keyword>
<name>A0A917FHP9_9GAMM</name>
<feature type="transmembrane region" description="Helical" evidence="1">
    <location>
        <begin position="246"/>
        <end position="265"/>
    </location>
</feature>
<evidence type="ECO:0000313" key="2">
    <source>
        <dbReference type="EMBL" id="GGF82114.1"/>
    </source>
</evidence>
<comment type="caution">
    <text evidence="2">The sequence shown here is derived from an EMBL/GenBank/DDBJ whole genome shotgun (WGS) entry which is preliminary data.</text>
</comment>
<dbReference type="EMBL" id="BMFO01000001">
    <property type="protein sequence ID" value="GGF82114.1"/>
    <property type="molecule type" value="Genomic_DNA"/>
</dbReference>
<keyword evidence="1" id="KW-0472">Membrane</keyword>
<organism evidence="2 3">
    <name type="scientific">Arenimonas maotaiensis</name>
    <dbReference type="NCBI Taxonomy" id="1446479"/>
    <lineage>
        <taxon>Bacteria</taxon>
        <taxon>Pseudomonadati</taxon>
        <taxon>Pseudomonadota</taxon>
        <taxon>Gammaproteobacteria</taxon>
        <taxon>Lysobacterales</taxon>
        <taxon>Lysobacteraceae</taxon>
        <taxon>Arenimonas</taxon>
    </lineage>
</organism>
<accession>A0A917FHP9</accession>
<feature type="transmembrane region" description="Helical" evidence="1">
    <location>
        <begin position="65"/>
        <end position="82"/>
    </location>
</feature>
<feature type="transmembrane region" description="Helical" evidence="1">
    <location>
        <begin position="216"/>
        <end position="234"/>
    </location>
</feature>
<dbReference type="PANTHER" id="PTHR34289">
    <property type="entry name" value="PROTEIN, PUTATIVE (DUF819)-RELATED"/>
    <property type="match status" value="1"/>
</dbReference>
<evidence type="ECO:0008006" key="4">
    <source>
        <dbReference type="Google" id="ProtNLM"/>
    </source>
</evidence>
<keyword evidence="1" id="KW-0812">Transmembrane</keyword>
<sequence length="386" mass="40082">MIESPWIYLAALLLCAGLFPFLETRLPWRIFKVLPAVVLTYLLMTALSALGVWQHNQALADTRQTLLDAALPALMVLLLANCDIRAILRLGPRILAGFLCACLSIYAAIVAVFLLMRPLLPADAWQTLGSVSGGWIGGTANLVAVSQAINASPNALANALLIDSLCYSFWVLALFASVPLQAVANAKLRARPLAEDIAGSISDAGTSAIRPDMGALLLWLGGAVLLGQGARALAGAMPPTAMLGNASWTMLWATAIGLLISFTPLRRLPGSMPMASALLAVIVATIASQADFRGLSSAPLFLLTGLLVLLLHGMILLVCARLFRFDLALCGISSLACVGGVASTPLLAAAYAPVLVPVGVLLAMLGYVLGTGGGILLSALLQSIGP</sequence>
<proteinExistence type="predicted"/>
<dbReference type="RefSeq" id="WP_188446451.1">
    <property type="nucleotide sequence ID" value="NZ_BMFO01000001.1"/>
</dbReference>
<dbReference type="AlphaFoldDB" id="A0A917FHP9"/>
<gene>
    <name evidence="2" type="ORF">GCM10010960_00220</name>
</gene>
<dbReference type="PANTHER" id="PTHR34289:SF8">
    <property type="entry name" value="DUF819 DOMAIN-CONTAINING PROTEIN"/>
    <property type="match status" value="1"/>
</dbReference>
<dbReference type="Proteomes" id="UP000632858">
    <property type="component" value="Unassembled WGS sequence"/>
</dbReference>
<protein>
    <recommendedName>
        <fullName evidence="4">DUF819 domain-containing protein</fullName>
    </recommendedName>
</protein>
<feature type="transmembrane region" description="Helical" evidence="1">
    <location>
        <begin position="167"/>
        <end position="184"/>
    </location>
</feature>
<dbReference type="InterPro" id="IPR008537">
    <property type="entry name" value="DUF819"/>
</dbReference>
<feature type="transmembrane region" description="Helical" evidence="1">
    <location>
        <begin position="6"/>
        <end position="22"/>
    </location>
</feature>
<feature type="transmembrane region" description="Helical" evidence="1">
    <location>
        <begin position="272"/>
        <end position="292"/>
    </location>
</feature>